<evidence type="ECO:0000313" key="2">
    <source>
        <dbReference type="EMBL" id="PMB71150.1"/>
    </source>
</evidence>
<accession>A0A2N6NV53</accession>
<dbReference type="EMBL" id="MRVG01000003">
    <property type="protein sequence ID" value="PMB71150.1"/>
    <property type="molecule type" value="Genomic_DNA"/>
</dbReference>
<feature type="compositionally biased region" description="Basic and acidic residues" evidence="1">
    <location>
        <begin position="8"/>
        <end position="40"/>
    </location>
</feature>
<evidence type="ECO:0000256" key="1">
    <source>
        <dbReference type="SAM" id="MobiDB-lite"/>
    </source>
</evidence>
<comment type="caution">
    <text evidence="2">The sequence shown here is derived from an EMBL/GenBank/DDBJ whole genome shotgun (WGS) entry which is preliminary data.</text>
</comment>
<organism evidence="2 3">
    <name type="scientific">Beauveria bassiana</name>
    <name type="common">White muscardine disease fungus</name>
    <name type="synonym">Tritirachium shiotae</name>
    <dbReference type="NCBI Taxonomy" id="176275"/>
    <lineage>
        <taxon>Eukaryota</taxon>
        <taxon>Fungi</taxon>
        <taxon>Dikarya</taxon>
        <taxon>Ascomycota</taxon>
        <taxon>Pezizomycotina</taxon>
        <taxon>Sordariomycetes</taxon>
        <taxon>Hypocreomycetidae</taxon>
        <taxon>Hypocreales</taxon>
        <taxon>Cordycipitaceae</taxon>
        <taxon>Beauveria</taxon>
    </lineage>
</organism>
<protein>
    <submittedName>
        <fullName evidence="2">Uncharacterized protein</fullName>
    </submittedName>
</protein>
<proteinExistence type="predicted"/>
<name>A0A2N6NV53_BEABA</name>
<dbReference type="AlphaFoldDB" id="A0A2N6NV53"/>
<feature type="compositionally biased region" description="Polar residues" evidence="1">
    <location>
        <begin position="60"/>
        <end position="69"/>
    </location>
</feature>
<feature type="region of interest" description="Disordered" evidence="1">
    <location>
        <begin position="1"/>
        <end position="69"/>
    </location>
</feature>
<evidence type="ECO:0000313" key="3">
    <source>
        <dbReference type="Proteomes" id="UP000235728"/>
    </source>
</evidence>
<dbReference type="Proteomes" id="UP000235728">
    <property type="component" value="Unassembled WGS sequence"/>
</dbReference>
<gene>
    <name evidence="2" type="ORF">BM221_003617</name>
</gene>
<sequence length="69" mass="7296">MWEQGAHMARDVRKEGGDKKDAGCRGGDGGKEQRENRAEAIEISGPTGNFGGGVDGGRDLTTQEAGTRY</sequence>
<reference evidence="2 3" key="1">
    <citation type="journal article" date="2016" name="Appl. Microbiol. Biotechnol.">
        <title>Characterization of T-DNA insertion mutants with decreased virulence in the entomopathogenic fungus Beauveria bassiana JEF-007.</title>
        <authorList>
            <person name="Kim S."/>
            <person name="Lee S.J."/>
            <person name="Nai Y.S."/>
            <person name="Yu J.S."/>
            <person name="Lee M.R."/>
            <person name="Yang Y.T."/>
            <person name="Kim J.S."/>
        </authorList>
    </citation>
    <scope>NUCLEOTIDE SEQUENCE [LARGE SCALE GENOMIC DNA]</scope>
    <source>
        <strain evidence="2 3">JEF-007</strain>
    </source>
</reference>